<dbReference type="PANTHER" id="PTHR37331">
    <property type="entry name" value="YALI0F11671P"/>
    <property type="match status" value="1"/>
</dbReference>
<organism evidence="2 3">
    <name type="scientific">Amanita thiersii Skay4041</name>
    <dbReference type="NCBI Taxonomy" id="703135"/>
    <lineage>
        <taxon>Eukaryota</taxon>
        <taxon>Fungi</taxon>
        <taxon>Dikarya</taxon>
        <taxon>Basidiomycota</taxon>
        <taxon>Agaricomycotina</taxon>
        <taxon>Agaricomycetes</taxon>
        <taxon>Agaricomycetidae</taxon>
        <taxon>Agaricales</taxon>
        <taxon>Pluteineae</taxon>
        <taxon>Amanitaceae</taxon>
        <taxon>Amanita</taxon>
    </lineage>
</organism>
<protein>
    <submittedName>
        <fullName evidence="2">Uncharacterized protein</fullName>
    </submittedName>
</protein>
<name>A0A2A9NVM3_9AGAR</name>
<reference evidence="2 3" key="1">
    <citation type="submission" date="2014-02" db="EMBL/GenBank/DDBJ databases">
        <title>Transposable element dynamics among asymbiotic and ectomycorrhizal Amanita fungi.</title>
        <authorList>
            <consortium name="DOE Joint Genome Institute"/>
            <person name="Hess J."/>
            <person name="Skrede I."/>
            <person name="Wolfe B."/>
            <person name="LaButti K."/>
            <person name="Ohm R.A."/>
            <person name="Grigoriev I.V."/>
            <person name="Pringle A."/>
        </authorList>
    </citation>
    <scope>NUCLEOTIDE SEQUENCE [LARGE SCALE GENOMIC DNA]</scope>
    <source>
        <strain evidence="2 3">SKay4041</strain>
    </source>
</reference>
<dbReference type="EMBL" id="KZ301973">
    <property type="protein sequence ID" value="PFH53424.1"/>
    <property type="molecule type" value="Genomic_DNA"/>
</dbReference>
<feature type="region of interest" description="Disordered" evidence="1">
    <location>
        <begin position="1"/>
        <end position="22"/>
    </location>
</feature>
<dbReference type="OrthoDB" id="5397701at2759"/>
<keyword evidence="3" id="KW-1185">Reference proteome</keyword>
<dbReference type="Proteomes" id="UP000242287">
    <property type="component" value="Unassembled WGS sequence"/>
</dbReference>
<dbReference type="STRING" id="703135.A0A2A9NVM3"/>
<sequence>MLSSLVSSSSSSWFTNNPRSRTTRTPKAVFAALHQTHCWRTPDSPYVANEGIGAGKTFPDPTRPDLYYHLVGPPTPVSDSHPAFALSFLSSPPPTKSGSERESAGVIGWLPAVVEHVAGAEGGEEAGLNDFKENHERNIPPLGRIGDPDDIIATVLVDDGKILADTYQPMPAYRLCTGDGLTKLTPGLTNLLHITLKQLI</sequence>
<evidence type="ECO:0000256" key="1">
    <source>
        <dbReference type="SAM" id="MobiDB-lite"/>
    </source>
</evidence>
<accession>A0A2A9NVM3</accession>
<gene>
    <name evidence="2" type="ORF">AMATHDRAFT_1090</name>
</gene>
<dbReference type="AlphaFoldDB" id="A0A2A9NVM3"/>
<evidence type="ECO:0000313" key="2">
    <source>
        <dbReference type="EMBL" id="PFH53424.1"/>
    </source>
</evidence>
<proteinExistence type="predicted"/>
<evidence type="ECO:0000313" key="3">
    <source>
        <dbReference type="Proteomes" id="UP000242287"/>
    </source>
</evidence>
<dbReference type="PANTHER" id="PTHR37331:SF1">
    <property type="entry name" value="YALI0F11671P"/>
    <property type="match status" value="1"/>
</dbReference>